<feature type="region of interest" description="Disordered" evidence="1">
    <location>
        <begin position="77"/>
        <end position="112"/>
    </location>
</feature>
<organism evidence="3 4">
    <name type="scientific">Abeliophyllum distichum</name>
    <dbReference type="NCBI Taxonomy" id="126358"/>
    <lineage>
        <taxon>Eukaryota</taxon>
        <taxon>Viridiplantae</taxon>
        <taxon>Streptophyta</taxon>
        <taxon>Embryophyta</taxon>
        <taxon>Tracheophyta</taxon>
        <taxon>Spermatophyta</taxon>
        <taxon>Magnoliopsida</taxon>
        <taxon>eudicotyledons</taxon>
        <taxon>Gunneridae</taxon>
        <taxon>Pentapetalae</taxon>
        <taxon>asterids</taxon>
        <taxon>lamiids</taxon>
        <taxon>Lamiales</taxon>
        <taxon>Oleaceae</taxon>
        <taxon>Forsythieae</taxon>
        <taxon>Abeliophyllum</taxon>
    </lineage>
</organism>
<comment type="caution">
    <text evidence="3">The sequence shown here is derived from an EMBL/GenBank/DDBJ whole genome shotgun (WGS) entry which is preliminary data.</text>
</comment>
<dbReference type="PANTHER" id="PTHR23272">
    <property type="entry name" value="BED FINGER-RELATED"/>
    <property type="match status" value="1"/>
</dbReference>
<evidence type="ECO:0000256" key="1">
    <source>
        <dbReference type="SAM" id="MobiDB-lite"/>
    </source>
</evidence>
<feature type="domain" description="hAT-like transposase RNase-H fold" evidence="2">
    <location>
        <begin position="6"/>
        <end position="69"/>
    </location>
</feature>
<dbReference type="EMBL" id="JBFOLK010000005">
    <property type="protein sequence ID" value="KAL2512849.1"/>
    <property type="molecule type" value="Genomic_DNA"/>
</dbReference>
<dbReference type="Pfam" id="PF14372">
    <property type="entry name" value="hAT-like_RNase-H"/>
    <property type="match status" value="1"/>
</dbReference>
<dbReference type="SUPFAM" id="SSF53098">
    <property type="entry name" value="Ribonuclease H-like"/>
    <property type="match status" value="1"/>
</dbReference>
<dbReference type="PANTHER" id="PTHR23272:SF184">
    <property type="entry name" value="OS03G0311250 PROTEIN"/>
    <property type="match status" value="1"/>
</dbReference>
<protein>
    <submittedName>
        <fullName evidence="3">Zinc finger BED domain-containing protein RICESLEEPER 2-like</fullName>
    </submittedName>
</protein>
<evidence type="ECO:0000313" key="3">
    <source>
        <dbReference type="EMBL" id="KAL2512849.1"/>
    </source>
</evidence>
<dbReference type="Proteomes" id="UP001604336">
    <property type="component" value="Unassembled WGS sequence"/>
</dbReference>
<dbReference type="AlphaFoldDB" id="A0ABD1TJE9"/>
<feature type="compositionally biased region" description="Polar residues" evidence="1">
    <location>
        <begin position="77"/>
        <end position="86"/>
    </location>
</feature>
<accession>A0ABD1TJE9</accession>
<reference evidence="4" key="1">
    <citation type="submission" date="2024-07" db="EMBL/GenBank/DDBJ databases">
        <title>Two chromosome-level genome assemblies of Korean endemic species Abeliophyllum distichum and Forsythia ovata (Oleaceae).</title>
        <authorList>
            <person name="Jang H."/>
        </authorList>
    </citation>
    <scope>NUCLEOTIDE SEQUENCE [LARGE SCALE GENOMIC DNA]</scope>
</reference>
<gene>
    <name evidence="3" type="ORF">Adt_18449</name>
</gene>
<dbReference type="InterPro" id="IPR012337">
    <property type="entry name" value="RNaseH-like_sf"/>
</dbReference>
<sequence>MASNIKKFDKYWGQMENVNQLLLIATILDPRYKLSYVEYCFVDIYKDEQVASSMSKKVKVNLMSIYEWYLECEGVSGSSDVTNEATSSSFNSDRDSSCCSTSEARLSRFDEK</sequence>
<evidence type="ECO:0000313" key="4">
    <source>
        <dbReference type="Proteomes" id="UP001604336"/>
    </source>
</evidence>
<evidence type="ECO:0000259" key="2">
    <source>
        <dbReference type="Pfam" id="PF14372"/>
    </source>
</evidence>
<name>A0ABD1TJE9_9LAMI</name>
<proteinExistence type="predicted"/>
<dbReference type="InterPro" id="IPR025525">
    <property type="entry name" value="hAT-like_transposase_RNase-H"/>
</dbReference>
<keyword evidence="4" id="KW-1185">Reference proteome</keyword>